<evidence type="ECO:0000256" key="1">
    <source>
        <dbReference type="SAM" id="Coils"/>
    </source>
</evidence>
<evidence type="ECO:0000313" key="2">
    <source>
        <dbReference type="EMBL" id="CAG5112439.1"/>
    </source>
</evidence>
<keyword evidence="1" id="KW-0175">Coiled coil</keyword>
<evidence type="ECO:0000313" key="3">
    <source>
        <dbReference type="Proteomes" id="UP001158576"/>
    </source>
</evidence>
<gene>
    <name evidence="2" type="ORF">OKIOD_LOCUS15420</name>
</gene>
<name>A0ABN7T7J3_OIKDI</name>
<feature type="coiled-coil region" evidence="1">
    <location>
        <begin position="127"/>
        <end position="203"/>
    </location>
</feature>
<organism evidence="2 3">
    <name type="scientific">Oikopleura dioica</name>
    <name type="common">Tunicate</name>
    <dbReference type="NCBI Taxonomy" id="34765"/>
    <lineage>
        <taxon>Eukaryota</taxon>
        <taxon>Metazoa</taxon>
        <taxon>Chordata</taxon>
        <taxon>Tunicata</taxon>
        <taxon>Appendicularia</taxon>
        <taxon>Copelata</taxon>
        <taxon>Oikopleuridae</taxon>
        <taxon>Oikopleura</taxon>
    </lineage>
</organism>
<dbReference type="EMBL" id="OU015567">
    <property type="protein sequence ID" value="CAG5112439.1"/>
    <property type="molecule type" value="Genomic_DNA"/>
</dbReference>
<sequence>MSRISAVSSLYVTSYGQRGQCSNCFRAFEFTAIVKERRLCKSCAENFHGRQNNWHEIKQRTDATFKCAATPQRPSEVEGCGAENLTYREYMTGSCCDNAARRLQADFENLMSEDDRYQIFKILEKYYDDDKEDLDDSIHNLNAAKEESRKAKEEKDKVCRKINNKEKIKERILARLDGIEKELENDKKDLESKENLFNAAKMNEEFNDNLTKEKRNSLKRLAKPLNFLSAKVFKFDQDDNDTKGEASKAADVKTEYFEA</sequence>
<protein>
    <submittedName>
        <fullName evidence="2">Oidioi.mRNA.OKI2018_I69.chr2.g6655.t1.cds</fullName>
    </submittedName>
</protein>
<dbReference type="Proteomes" id="UP001158576">
    <property type="component" value="Chromosome 2"/>
</dbReference>
<accession>A0ABN7T7J3</accession>
<reference evidence="2 3" key="1">
    <citation type="submission" date="2021-04" db="EMBL/GenBank/DDBJ databases">
        <authorList>
            <person name="Bliznina A."/>
        </authorList>
    </citation>
    <scope>NUCLEOTIDE SEQUENCE [LARGE SCALE GENOMIC DNA]</scope>
</reference>
<keyword evidence="3" id="KW-1185">Reference proteome</keyword>
<proteinExistence type="predicted"/>